<keyword evidence="6" id="KW-1185">Reference proteome</keyword>
<dbReference type="Proteomes" id="UP000824998">
    <property type="component" value="Unassembled WGS sequence"/>
</dbReference>
<evidence type="ECO:0000256" key="2">
    <source>
        <dbReference type="ARBA" id="ARBA00022963"/>
    </source>
</evidence>
<feature type="region of interest" description="Disordered" evidence="3">
    <location>
        <begin position="963"/>
        <end position="1121"/>
    </location>
</feature>
<dbReference type="InterPro" id="IPR029058">
    <property type="entry name" value="AB_hydrolase_fold"/>
</dbReference>
<evidence type="ECO:0000259" key="4">
    <source>
        <dbReference type="Pfam" id="PF05057"/>
    </source>
</evidence>
<feature type="compositionally biased region" description="Basic and acidic residues" evidence="3">
    <location>
        <begin position="225"/>
        <end position="237"/>
    </location>
</feature>
<feature type="compositionally biased region" description="Basic and acidic residues" evidence="3">
    <location>
        <begin position="882"/>
        <end position="898"/>
    </location>
</feature>
<feature type="compositionally biased region" description="Polar residues" evidence="3">
    <location>
        <begin position="633"/>
        <end position="650"/>
    </location>
</feature>
<gene>
    <name evidence="5" type="ORF">BJ875DRAFT_383384</name>
</gene>
<evidence type="ECO:0000256" key="1">
    <source>
        <dbReference type="ARBA" id="ARBA00007920"/>
    </source>
</evidence>
<dbReference type="SUPFAM" id="SSF53474">
    <property type="entry name" value="alpha/beta-Hydrolases"/>
    <property type="match status" value="1"/>
</dbReference>
<sequence>MLLIYQTGSVKIGEIVRYTVTYTPAYDRILPAPPNLFLRIKNTCPIALRAAFVHGPYTLYASAYPATFDPNSKFESPRTYGVPEYEPNLKAGGTFHTKLTVPEDVRQMAGNADKDGRNRGETEDVKSISWIIEVSSQVIFSTSAAVHYEILVGRDEKSLSLGFPNSLTGGGAVPAPGQVSDHLPSQGAKDGHHNVKPKPKGIYSKAVKLRVDDTPSLWNTPRMPEWPKDSASDDVKDVPTNTAADLKESQEETHTQKKQKKVHLVVLTHGLHANLGADMLYMKESIDATSQQARIDARGRRAKRREEAKTDGGNEDRQSGPGLNKSTSGKLEEGIDEDEDEEQVIVRGFSGNATRTERGIKYLGKRLAKYVLAMTYPDQPYRPITKKTAAEAISRAVKPSAANPAGQAGKGQATHSHSTIHKDPVPDHKPAYKITSISFIAHSLGGLIQTYAVAYIQKHSPEFFDIIKPINFIAMATPFLGLSNENPLYVKFALNFGLVGRTGQDLGLTWRTPTIARSGWGAIVGGIGENAHKKVEGESPPESKPLLRILPTGPAHTVLKRFRNRTVYSNVVNDGIVPLRTSCLLFLDWQGLGRVEKARRENGLVGTMANWGWAEITGQNTVSPMARTFSEAYDSSDNGNVSGGENTPTQLGHGDEVPQPSPYATLDDNRSIKSYTRNRSGSVRSTNSEGDIPQAQATTDGPFTNFVKLFQPNPSPKNSIKSTNQAPKQNKIYKRSQTLGINSDDPATTISKQSHSPQKTCGKATANHSDDEGHVRMSAPPKTTFFEAAGDLLNPPLAPVEFLIDPKTRPRTIFHDRVYHPSDIPAPPLKKRPIGSLLSRRSTSNMNATSPSSTTSSASSVPPIVPRAPSNLSTGSSTQDYDDTKNTNPDKDPRDVVDGSAMKVEEKIARAYHRDLSWRKVLVSLEPDAHNNMIVRRMFANAYGWPVVKHMCDTHFSDAAVANTRDENESNEERAKAANETPNDQGKDIKDDDGQIRLLEPQARSNSEAREATDNVPELNPSPNPKSLAKALSKAGINSERSGNESEGWSERDWVDSAEDSDDFEEAMHPPSQAQQQKDRRGSGDVEKKGWNWTEAIAGRGATSPRGTAPREIDNFLGKKGKGKATVAESEAAVAQVARAEVAKMGVGLE</sequence>
<feature type="compositionally biased region" description="Acidic residues" evidence="3">
    <location>
        <begin position="334"/>
        <end position="343"/>
    </location>
</feature>
<name>A0A9P7YCL0_9HELO</name>
<feature type="compositionally biased region" description="Polar residues" evidence="3">
    <location>
        <begin position="672"/>
        <end position="702"/>
    </location>
</feature>
<dbReference type="OrthoDB" id="5368485at2759"/>
<evidence type="ECO:0000313" key="5">
    <source>
        <dbReference type="EMBL" id="KAG9231244.1"/>
    </source>
</evidence>
<feature type="region of interest" description="Disordered" evidence="3">
    <location>
        <begin position="398"/>
        <end position="426"/>
    </location>
</feature>
<dbReference type="PANTHER" id="PTHR12482:SF62">
    <property type="entry name" value="LIPASE ROG1-RELATED"/>
    <property type="match status" value="1"/>
</dbReference>
<dbReference type="PANTHER" id="PTHR12482">
    <property type="entry name" value="LIPASE ROG1-RELATED-RELATED"/>
    <property type="match status" value="1"/>
</dbReference>
<feature type="compositionally biased region" description="Low complexity" evidence="3">
    <location>
        <begin position="842"/>
        <end position="870"/>
    </location>
</feature>
<feature type="compositionally biased region" description="Basic and acidic residues" evidence="3">
    <location>
        <begin position="985"/>
        <end position="995"/>
    </location>
</feature>
<evidence type="ECO:0000313" key="6">
    <source>
        <dbReference type="Proteomes" id="UP000824998"/>
    </source>
</evidence>
<feature type="region of interest" description="Disordered" evidence="3">
    <location>
        <begin position="631"/>
        <end position="705"/>
    </location>
</feature>
<feature type="region of interest" description="Disordered" evidence="3">
    <location>
        <begin position="739"/>
        <end position="773"/>
    </location>
</feature>
<keyword evidence="2" id="KW-0442">Lipid degradation</keyword>
<dbReference type="EMBL" id="MU251615">
    <property type="protein sequence ID" value="KAG9231244.1"/>
    <property type="molecule type" value="Genomic_DNA"/>
</dbReference>
<feature type="domain" description="DUF676" evidence="4">
    <location>
        <begin position="259"/>
        <end position="303"/>
    </location>
</feature>
<reference evidence="5" key="1">
    <citation type="journal article" date="2021" name="IMA Fungus">
        <title>Genomic characterization of three marine fungi, including Emericellopsis atlantica sp. nov. with signatures of a generalist lifestyle and marine biomass degradation.</title>
        <authorList>
            <person name="Hagestad O.C."/>
            <person name="Hou L."/>
            <person name="Andersen J.H."/>
            <person name="Hansen E.H."/>
            <person name="Altermark B."/>
            <person name="Li C."/>
            <person name="Kuhnert E."/>
            <person name="Cox R.J."/>
            <person name="Crous P.W."/>
            <person name="Spatafora J.W."/>
            <person name="Lail K."/>
            <person name="Amirebrahimi M."/>
            <person name="Lipzen A."/>
            <person name="Pangilinan J."/>
            <person name="Andreopoulos W."/>
            <person name="Hayes R.D."/>
            <person name="Ng V."/>
            <person name="Grigoriev I.V."/>
            <person name="Jackson S.A."/>
            <person name="Sutton T.D.S."/>
            <person name="Dobson A.D.W."/>
            <person name="Rama T."/>
        </authorList>
    </citation>
    <scope>NUCLEOTIDE SEQUENCE</scope>
    <source>
        <strain evidence="5">TRa018bII</strain>
    </source>
</reference>
<dbReference type="InterPro" id="IPR044294">
    <property type="entry name" value="Lipase-like"/>
</dbReference>
<feature type="region of interest" description="Disordered" evidence="3">
    <location>
        <begin position="288"/>
        <end position="343"/>
    </location>
</feature>
<proteinExistence type="inferred from homology"/>
<dbReference type="GO" id="GO:0047372">
    <property type="term" value="F:monoacylglycerol lipase activity"/>
    <property type="evidence" value="ECO:0007669"/>
    <property type="project" value="TreeGrafter"/>
</dbReference>
<comment type="similarity">
    <text evidence="1">Belongs to the putative lipase ROG1 family.</text>
</comment>
<feature type="region of interest" description="Disordered" evidence="3">
    <location>
        <begin position="840"/>
        <end position="898"/>
    </location>
</feature>
<feature type="compositionally biased region" description="Basic and acidic residues" evidence="3">
    <location>
        <begin position="295"/>
        <end position="318"/>
    </location>
</feature>
<feature type="domain" description="DUF676" evidence="4">
    <location>
        <begin position="434"/>
        <end position="581"/>
    </location>
</feature>
<feature type="compositionally biased region" description="Polar residues" evidence="3">
    <location>
        <begin position="716"/>
        <end position="728"/>
    </location>
</feature>
<organism evidence="5 6">
    <name type="scientific">Amylocarpus encephaloides</name>
    <dbReference type="NCBI Taxonomy" id="45428"/>
    <lineage>
        <taxon>Eukaryota</taxon>
        <taxon>Fungi</taxon>
        <taxon>Dikarya</taxon>
        <taxon>Ascomycota</taxon>
        <taxon>Pezizomycotina</taxon>
        <taxon>Leotiomycetes</taxon>
        <taxon>Helotiales</taxon>
        <taxon>Helotiales incertae sedis</taxon>
        <taxon>Amylocarpus</taxon>
    </lineage>
</organism>
<accession>A0A9P7YCL0</accession>
<feature type="compositionally biased region" description="Basic and acidic residues" evidence="3">
    <location>
        <begin position="964"/>
        <end position="977"/>
    </location>
</feature>
<keyword evidence="2" id="KW-0443">Lipid metabolism</keyword>
<dbReference type="Pfam" id="PF05057">
    <property type="entry name" value="DUF676"/>
    <property type="match status" value="3"/>
</dbReference>
<dbReference type="AlphaFoldDB" id="A0A9P7YCL0"/>
<feature type="region of interest" description="Disordered" evidence="3">
    <location>
        <begin position="710"/>
        <end position="729"/>
    </location>
</feature>
<dbReference type="InterPro" id="IPR007751">
    <property type="entry name" value="DUF676_lipase-like"/>
</dbReference>
<evidence type="ECO:0000256" key="3">
    <source>
        <dbReference type="SAM" id="MobiDB-lite"/>
    </source>
</evidence>
<feature type="region of interest" description="Disordered" evidence="3">
    <location>
        <begin position="172"/>
        <end position="238"/>
    </location>
</feature>
<dbReference type="Gene3D" id="3.40.50.1820">
    <property type="entry name" value="alpha/beta hydrolase"/>
    <property type="match status" value="1"/>
</dbReference>
<comment type="caution">
    <text evidence="5">The sequence shown here is derived from an EMBL/GenBank/DDBJ whole genome shotgun (WGS) entry which is preliminary data.</text>
</comment>
<feature type="compositionally biased region" description="Acidic residues" evidence="3">
    <location>
        <begin position="1056"/>
        <end position="1065"/>
    </location>
</feature>
<feature type="domain" description="DUF676" evidence="4">
    <location>
        <begin position="331"/>
        <end position="376"/>
    </location>
</feature>
<dbReference type="GO" id="GO:0016042">
    <property type="term" value="P:lipid catabolic process"/>
    <property type="evidence" value="ECO:0007669"/>
    <property type="project" value="UniProtKB-KW"/>
</dbReference>
<feature type="compositionally biased region" description="Basic and acidic residues" evidence="3">
    <location>
        <begin position="1077"/>
        <end position="1090"/>
    </location>
</feature>
<protein>
    <submittedName>
        <fullName evidence="5">Lipase</fullName>
    </submittedName>
</protein>
<feature type="compositionally biased region" description="Polar residues" evidence="3">
    <location>
        <begin position="739"/>
        <end position="759"/>
    </location>
</feature>